<evidence type="ECO:0000256" key="1">
    <source>
        <dbReference type="SAM" id="Coils"/>
    </source>
</evidence>
<feature type="compositionally biased region" description="Low complexity" evidence="2">
    <location>
        <begin position="322"/>
        <end position="340"/>
    </location>
</feature>
<dbReference type="EMBL" id="AKIJ01000004">
    <property type="protein sequence ID" value="KFG25935.1"/>
    <property type="molecule type" value="Genomic_DNA"/>
</dbReference>
<protein>
    <submittedName>
        <fullName evidence="3">Uncharacterized protein</fullName>
    </submittedName>
</protein>
<reference evidence="3 4" key="1">
    <citation type="journal article" date="2014" name="Genome Announc.">
        <title>Genome Sequence of the Microsporidian Species Nematocida sp1 Strain ERTm6 (ATCC PRA-372).</title>
        <authorList>
            <person name="Bakowski M.A."/>
            <person name="Priest M."/>
            <person name="Young S."/>
            <person name="Cuomo C.A."/>
            <person name="Troemel E.R."/>
        </authorList>
    </citation>
    <scope>NUCLEOTIDE SEQUENCE [LARGE SCALE GENOMIC DNA]</scope>
    <source>
        <strain evidence="3 4">ERTm6</strain>
    </source>
</reference>
<feature type="compositionally biased region" description="Polar residues" evidence="2">
    <location>
        <begin position="341"/>
        <end position="353"/>
    </location>
</feature>
<comment type="caution">
    <text evidence="3">The sequence shown here is derived from an EMBL/GenBank/DDBJ whole genome shotgun (WGS) entry which is preliminary data.</text>
</comment>
<accession>A0A086J1B7</accession>
<feature type="compositionally biased region" description="Polar residues" evidence="2">
    <location>
        <begin position="310"/>
        <end position="320"/>
    </location>
</feature>
<feature type="coiled-coil region" evidence="1">
    <location>
        <begin position="535"/>
        <end position="562"/>
    </location>
</feature>
<dbReference type="Proteomes" id="UP000054524">
    <property type="component" value="Unassembled WGS sequence"/>
</dbReference>
<keyword evidence="4" id="KW-1185">Reference proteome</keyword>
<organism evidence="3 4">
    <name type="scientific">Nematocida ausubeli (strain ATCC PRA-371 / ERTm2)</name>
    <name type="common">Nematode killer fungus</name>
    <dbReference type="NCBI Taxonomy" id="1913371"/>
    <lineage>
        <taxon>Eukaryota</taxon>
        <taxon>Fungi</taxon>
        <taxon>Fungi incertae sedis</taxon>
        <taxon>Microsporidia</taxon>
        <taxon>Nematocida</taxon>
    </lineage>
</organism>
<evidence type="ECO:0000256" key="2">
    <source>
        <dbReference type="SAM" id="MobiDB-lite"/>
    </source>
</evidence>
<dbReference type="AlphaFoldDB" id="A0A086J1B7"/>
<proteinExistence type="predicted"/>
<dbReference type="HOGENOM" id="CLU_034214_0_0_1"/>
<gene>
    <name evidence="3" type="ORF">NESG_01924</name>
</gene>
<keyword evidence="1" id="KW-0175">Coiled coil</keyword>
<evidence type="ECO:0000313" key="4">
    <source>
        <dbReference type="Proteomes" id="UP000054524"/>
    </source>
</evidence>
<dbReference type="RefSeq" id="XP_052904490.1">
    <property type="nucleotide sequence ID" value="XM_053049540.1"/>
</dbReference>
<sequence>MHNLRILLYISGLIYLYTGYVRGIGINSLCSCVNPSGVCAILCMRQNYNNPIITRYNPIITRYNPIVTRVGPKQIIYVTETDYSTVTQTKTKTRHTIRTYLTTVLQNVPVTVERKRTVTVTPIPVTNTKIITEFLKVTNIETITVVPSMHSVTVKSIQVITQPPILSTVRVSVTAEPVIHVETKVITSIITPKPIYITNTTTSVKTVQVHPTLYKDYINVKPLVNDSGVLVEFHDSNNKVKTVRVILPHKEIFEKPENFEKSKYSGVPGYNPNNGPNNMQNSGPNIAGNDLSRPNNMQNGNNPSNMQNSRPNTTGSNNIPRNMGYNGPNTTGNNNIPPNMQNSGPNTTGSDLSRPNMGYNRPNTTENGKIFTITKNTPIISTEVISITRSVTKTEYVHKPQATKKITMKPVTVIKTISIPVERPIKINHTVTETITKTKTEKKTKIQTIFSTIISSRPRLTVINTKTQQKNNFLTVTLTETLKPTVKIITEVKPVYITQTKRLITTGTITKYVTITEVPIPTLKVDRTQEYSNIIAELRGKIDEYRDLLRESNRISDDHQKEINTLRELMKRNTA</sequence>
<evidence type="ECO:0000313" key="3">
    <source>
        <dbReference type="EMBL" id="KFG25935.1"/>
    </source>
</evidence>
<feature type="region of interest" description="Disordered" evidence="2">
    <location>
        <begin position="261"/>
        <end position="368"/>
    </location>
</feature>
<feature type="compositionally biased region" description="Low complexity" evidence="2">
    <location>
        <begin position="266"/>
        <end position="285"/>
    </location>
</feature>
<name>A0A086J1B7_NEMA1</name>
<feature type="compositionally biased region" description="Low complexity" evidence="2">
    <location>
        <begin position="294"/>
        <end position="309"/>
    </location>
</feature>
<dbReference type="GeneID" id="77676897"/>